<evidence type="ECO:0000256" key="1">
    <source>
        <dbReference type="SAM" id="MobiDB-lite"/>
    </source>
</evidence>
<feature type="region of interest" description="Disordered" evidence="1">
    <location>
        <begin position="510"/>
        <end position="557"/>
    </location>
</feature>
<reference evidence="3" key="1">
    <citation type="submission" date="2015-01" db="EMBL/GenBank/DDBJ databases">
        <title>The Genome Sequence of Cladophialophora bantiana CBS 173.52.</title>
        <authorList>
            <consortium name="The Broad Institute Genomics Platform"/>
            <person name="Cuomo C."/>
            <person name="de Hoog S."/>
            <person name="Gorbushina A."/>
            <person name="Stielow B."/>
            <person name="Teixiera M."/>
            <person name="Abouelleil A."/>
            <person name="Chapman S.B."/>
            <person name="Priest M."/>
            <person name="Young S.K."/>
            <person name="Wortman J."/>
            <person name="Nusbaum C."/>
            <person name="Birren B."/>
        </authorList>
    </citation>
    <scope>NUCLEOTIDE SEQUENCE [LARGE SCALE GENOMIC DNA]</scope>
    <source>
        <strain evidence="3">CBS 173.52</strain>
    </source>
</reference>
<keyword evidence="4" id="KW-1185">Reference proteome</keyword>
<accession>A0A0D2I769</accession>
<feature type="domain" description="F-box" evidence="2">
    <location>
        <begin position="1"/>
        <end position="44"/>
    </location>
</feature>
<sequence length="557" mass="64078">MLDQFPAEILAQVLSVLERTDLQAVRLVSRALSNNVTPVLFRTVYASCLTLDRLQNICRHPTLHHAVEELQYQEMNFDLIIDDRRSWDNQDPPFFRHRRMEYLAGTIAQSIAGVDPELPIFAERMLATGRLGDRAMLDSEQRPSQDEILAMLDAVRDLYAEKASLQNPQRLYEFFREALPSLQNLHRVVCVEAEAGCRALDSPRLECTGALQQLRKFFPMPDYALRLCLQPDTRDWPSHGFMGIWRALSDLDSSLDIRHLEIGRDRNLFLKRGIYIRSLGPQNDDVLVYGFRNLTVLSLCLEVDTGALSGAIPQAAILAGALARASKLRRLEICLTSSGVRIAPANRSAASYSQFGIPFGDLDIPRENILPFVTFPDLHTVIFEEIDFTIEQICSWVSMQPRLRHLTLRRPYLRGRWQDLVQKWWETPEFRLDSFELNSPWDYDNKDLEENPLQLDTEQQVPSRVPSNAILDFINNGGINPFEARSWRKSWYISEDRRDDVEDDHLSNYSDLSEWFPADHPTPVEDPDGPEFDEDYDFDAEEDSDLEMEESGPAEFL</sequence>
<dbReference type="InterPro" id="IPR001810">
    <property type="entry name" value="F-box_dom"/>
</dbReference>
<dbReference type="AlphaFoldDB" id="A0A0D2I769"/>
<dbReference type="VEuPathDB" id="FungiDB:Z519_00773"/>
<evidence type="ECO:0000259" key="2">
    <source>
        <dbReference type="PROSITE" id="PS50181"/>
    </source>
</evidence>
<dbReference type="RefSeq" id="XP_016625779.1">
    <property type="nucleotide sequence ID" value="XM_016758530.1"/>
</dbReference>
<evidence type="ECO:0000313" key="4">
    <source>
        <dbReference type="Proteomes" id="UP000053789"/>
    </source>
</evidence>
<dbReference type="Proteomes" id="UP000053789">
    <property type="component" value="Unassembled WGS sequence"/>
</dbReference>
<name>A0A0D2I769_CLAB1</name>
<dbReference type="OrthoDB" id="3140657at2759"/>
<dbReference type="HOGENOM" id="CLU_491759_0_0_1"/>
<evidence type="ECO:0000313" key="3">
    <source>
        <dbReference type="EMBL" id="KIW99110.1"/>
    </source>
</evidence>
<organism evidence="3 4">
    <name type="scientific">Cladophialophora bantiana (strain ATCC 10958 / CBS 173.52 / CDC B-1940 / NIH 8579)</name>
    <name type="common">Xylohypha bantiana</name>
    <dbReference type="NCBI Taxonomy" id="1442370"/>
    <lineage>
        <taxon>Eukaryota</taxon>
        <taxon>Fungi</taxon>
        <taxon>Dikarya</taxon>
        <taxon>Ascomycota</taxon>
        <taxon>Pezizomycotina</taxon>
        <taxon>Eurotiomycetes</taxon>
        <taxon>Chaetothyriomycetidae</taxon>
        <taxon>Chaetothyriales</taxon>
        <taxon>Herpotrichiellaceae</taxon>
        <taxon>Cladophialophora</taxon>
    </lineage>
</organism>
<dbReference type="EMBL" id="KN846980">
    <property type="protein sequence ID" value="KIW99110.1"/>
    <property type="molecule type" value="Genomic_DNA"/>
</dbReference>
<protein>
    <recommendedName>
        <fullName evidence="2">F-box domain-containing protein</fullName>
    </recommendedName>
</protein>
<feature type="compositionally biased region" description="Acidic residues" evidence="1">
    <location>
        <begin position="525"/>
        <end position="557"/>
    </location>
</feature>
<gene>
    <name evidence="3" type="ORF">Z519_00773</name>
</gene>
<dbReference type="GeneID" id="27693701"/>
<proteinExistence type="predicted"/>
<dbReference type="PROSITE" id="PS50181">
    <property type="entry name" value="FBOX"/>
    <property type="match status" value="1"/>
</dbReference>